<feature type="region of interest" description="Disordered" evidence="1">
    <location>
        <begin position="350"/>
        <end position="379"/>
    </location>
</feature>
<name>A0A1M2VS90_TRAPU</name>
<proteinExistence type="predicted"/>
<feature type="region of interest" description="Disordered" evidence="1">
    <location>
        <begin position="139"/>
        <end position="173"/>
    </location>
</feature>
<feature type="compositionally biased region" description="Polar residues" evidence="1">
    <location>
        <begin position="40"/>
        <end position="93"/>
    </location>
</feature>
<protein>
    <submittedName>
        <fullName evidence="2">Uncharacterized protein</fullName>
    </submittedName>
</protein>
<feature type="region of interest" description="Disordered" evidence="1">
    <location>
        <begin position="17"/>
        <end position="95"/>
    </location>
</feature>
<feature type="region of interest" description="Disordered" evidence="1">
    <location>
        <begin position="257"/>
        <end position="326"/>
    </location>
</feature>
<keyword evidence="3" id="KW-1185">Reference proteome</keyword>
<accession>A0A1M2VS90</accession>
<feature type="region of interest" description="Disordered" evidence="1">
    <location>
        <begin position="639"/>
        <end position="687"/>
    </location>
</feature>
<sequence>MLPPTARAASKEYIERAVQTDLSDNRPSSPGSAATPMDLYSTTAEFLSDNSPHASAHSRSSTQFDSAYSQDQTEISFDSASSEANRSMTTTTRAYKRVQLPTNRPSTLIERHSSSRIFSLPEATPRFRMKNVLGKTPRVVSMPSANSRSATDNLDISTHAGDPFGSEDEVHTRVRVKSQATDVPYTPSAPSSPDSVVIIANNSNQLSSDFLRPRRDEASSPEFDDDDWLSWAESPPRPIPALHGPSSLPYARCPSGAEGTIIEEPDSMPRVIWGLDPKDAKSRRPSQHAAASHPSLKKPTPLADIQERQKWKQAPKAHAPQVTQTAPVHTPVHAPVHAPIHAPVLAPVSAPMHAPAQPPRRTLQAPQSVAARPTPQNLPQPPDFILKHSEPIDLGRLVANTPEAAQYTTPHTDHAHQASRWQTPLQHQLPTPELVHDLSPELQAMIFAQERLRYQGLSPSYANMPGDTNGRMNPSLSAGSSLSLLESIKSSRSPIVLDDLSTPYGLYSRGLSAQMSALGFGLKNGQQQQLHHGLLPTPPSSTSPIWSSSFSPYQGGILSPELLAAAAAAGLSPLNPHYLSSYGTQPRLDHPQHALGLNTGVLGNHAMPGRTLLDGLAPPAQINSGGAQRLPPRLAAEYARRRAGADPVADTPQLETDPSRYLSSPARGVSQSPMVPKPPPNTPYASTKRLDSRAQNTLLAVPSSPTSPYDAQSLGLSQHPRSIPLNKLMQRRLSSVPEEDYASGVENARTPAAHTRGHARGAGDKSSGHGLHLYLSPSSRSNVNAASLDVLGDALGSHYGMDDARVKIPGASGRTSGPAGRGEAQAVKEVHRRQGSSNANKDGGQRGDSGRGRGQKRGGRGRRGRGGGFHAGNMTHGAERVDGGMMVKS</sequence>
<dbReference type="Proteomes" id="UP000184267">
    <property type="component" value="Unassembled WGS sequence"/>
</dbReference>
<feature type="compositionally biased region" description="Polar residues" evidence="1">
    <location>
        <begin position="20"/>
        <end position="32"/>
    </location>
</feature>
<dbReference type="OMA" id="WQCAREN"/>
<dbReference type="OrthoDB" id="2573559at2759"/>
<comment type="caution">
    <text evidence="2">The sequence shown here is derived from an EMBL/GenBank/DDBJ whole genome shotgun (WGS) entry which is preliminary data.</text>
</comment>
<evidence type="ECO:0000256" key="1">
    <source>
        <dbReference type="SAM" id="MobiDB-lite"/>
    </source>
</evidence>
<reference evidence="2 3" key="1">
    <citation type="submission" date="2016-10" db="EMBL/GenBank/DDBJ databases">
        <title>Genome sequence of the basidiomycete white-rot fungus Trametes pubescens.</title>
        <authorList>
            <person name="Makela M.R."/>
            <person name="Granchi Z."/>
            <person name="Peng M."/>
            <person name="De Vries R.P."/>
            <person name="Grigoriev I."/>
            <person name="Riley R."/>
            <person name="Hilden K."/>
        </authorList>
    </citation>
    <scope>NUCLEOTIDE SEQUENCE [LARGE SCALE GENOMIC DNA]</scope>
    <source>
        <strain evidence="2 3">FBCC735</strain>
    </source>
</reference>
<feature type="region of interest" description="Disordered" evidence="1">
    <location>
        <begin position="752"/>
        <end position="774"/>
    </location>
</feature>
<evidence type="ECO:0000313" key="3">
    <source>
        <dbReference type="Proteomes" id="UP000184267"/>
    </source>
</evidence>
<feature type="region of interest" description="Disordered" evidence="1">
    <location>
        <begin position="209"/>
        <end position="232"/>
    </location>
</feature>
<feature type="compositionally biased region" description="Polar residues" evidence="1">
    <location>
        <begin position="143"/>
        <end position="156"/>
    </location>
</feature>
<dbReference type="STRING" id="154538.A0A1M2VS90"/>
<dbReference type="AlphaFoldDB" id="A0A1M2VS90"/>
<dbReference type="EMBL" id="MNAD01000776">
    <property type="protein sequence ID" value="OJT10436.1"/>
    <property type="molecule type" value="Genomic_DNA"/>
</dbReference>
<organism evidence="2 3">
    <name type="scientific">Trametes pubescens</name>
    <name type="common">White-rot fungus</name>
    <dbReference type="NCBI Taxonomy" id="154538"/>
    <lineage>
        <taxon>Eukaryota</taxon>
        <taxon>Fungi</taxon>
        <taxon>Dikarya</taxon>
        <taxon>Basidiomycota</taxon>
        <taxon>Agaricomycotina</taxon>
        <taxon>Agaricomycetes</taxon>
        <taxon>Polyporales</taxon>
        <taxon>Polyporaceae</taxon>
        <taxon>Trametes</taxon>
    </lineage>
</organism>
<feature type="compositionally biased region" description="Basic residues" evidence="1">
    <location>
        <begin position="853"/>
        <end position="865"/>
    </location>
</feature>
<evidence type="ECO:0000313" key="2">
    <source>
        <dbReference type="EMBL" id="OJT10436.1"/>
    </source>
</evidence>
<feature type="region of interest" description="Disordered" evidence="1">
    <location>
        <begin position="806"/>
        <end position="889"/>
    </location>
</feature>
<gene>
    <name evidence="2" type="ORF">TRAPUB_13035</name>
</gene>